<evidence type="ECO:0000313" key="2">
    <source>
        <dbReference type="EMBL" id="WMV09705.1"/>
    </source>
</evidence>
<name>A0AAF0PUY4_SOLVR</name>
<evidence type="ECO:0000259" key="1">
    <source>
        <dbReference type="Pfam" id="PF17921"/>
    </source>
</evidence>
<dbReference type="EMBL" id="CP133612">
    <property type="protein sequence ID" value="WMV09705.1"/>
    <property type="molecule type" value="Genomic_DNA"/>
</dbReference>
<evidence type="ECO:0000313" key="3">
    <source>
        <dbReference type="Proteomes" id="UP001234989"/>
    </source>
</evidence>
<dbReference type="Gene3D" id="1.10.340.70">
    <property type="match status" value="1"/>
</dbReference>
<dbReference type="AlphaFoldDB" id="A0AAF0PUY4"/>
<dbReference type="InterPro" id="IPR041588">
    <property type="entry name" value="Integrase_H2C2"/>
</dbReference>
<organism evidence="2 3">
    <name type="scientific">Solanum verrucosum</name>
    <dbReference type="NCBI Taxonomy" id="315347"/>
    <lineage>
        <taxon>Eukaryota</taxon>
        <taxon>Viridiplantae</taxon>
        <taxon>Streptophyta</taxon>
        <taxon>Embryophyta</taxon>
        <taxon>Tracheophyta</taxon>
        <taxon>Spermatophyta</taxon>
        <taxon>Magnoliopsida</taxon>
        <taxon>eudicotyledons</taxon>
        <taxon>Gunneridae</taxon>
        <taxon>Pentapetalae</taxon>
        <taxon>asterids</taxon>
        <taxon>lamiids</taxon>
        <taxon>Solanales</taxon>
        <taxon>Solanaceae</taxon>
        <taxon>Solanoideae</taxon>
        <taxon>Solaneae</taxon>
        <taxon>Solanum</taxon>
    </lineage>
</organism>
<proteinExistence type="predicted"/>
<reference evidence="2" key="1">
    <citation type="submission" date="2023-08" db="EMBL/GenBank/DDBJ databases">
        <title>A de novo genome assembly of Solanum verrucosum Schlechtendal, a Mexican diploid species geographically isolated from the other diploid A-genome species in potato relatives.</title>
        <authorList>
            <person name="Hosaka K."/>
        </authorList>
    </citation>
    <scope>NUCLEOTIDE SEQUENCE</scope>
    <source>
        <tissue evidence="2">Young leaves</tissue>
    </source>
</reference>
<sequence length="236" mass="27360">MGSLTANRVEERPLARDFYRLANSLVRLQISKKIGDKVMRGQSKVVVLYSQGVWRIEGKIKVDELIRLILEEAHCSRYYIHSGETNMYHDLSQHYWWYGCFAIMRITEPRPKSQKRKVPSPNPCDIFLFLLISRLDKDFERCRRPELLFSMVEGRQSSSLLLRQQLGVEIGPELKAEVAEDHVPPEFEAPLFQETFLRMLCALENLSQGSVLGSPSRQFMVRPPCFLEDSISLLLQ</sequence>
<gene>
    <name evidence="2" type="ORF">MTR67_003090</name>
</gene>
<accession>A0AAF0PUY4</accession>
<protein>
    <recommendedName>
        <fullName evidence="1">Integrase zinc-binding domain-containing protein</fullName>
    </recommendedName>
</protein>
<keyword evidence="3" id="KW-1185">Reference proteome</keyword>
<dbReference type="Pfam" id="PF17921">
    <property type="entry name" value="Integrase_H2C2"/>
    <property type="match status" value="1"/>
</dbReference>
<feature type="domain" description="Integrase zinc-binding" evidence="1">
    <location>
        <begin position="64"/>
        <end position="99"/>
    </location>
</feature>
<dbReference type="Proteomes" id="UP001234989">
    <property type="component" value="Chromosome 1"/>
</dbReference>